<reference evidence="1 2" key="1">
    <citation type="submission" date="2018-11" db="EMBL/GenBank/DDBJ databases">
        <title>Genomic Encyclopedia of Type Strains, Phase IV (KMG-IV): sequencing the most valuable type-strain genomes for metagenomic binning, comparative biology and taxonomic classification.</title>
        <authorList>
            <person name="Goeker M."/>
        </authorList>
    </citation>
    <scope>NUCLEOTIDE SEQUENCE [LARGE SCALE GENOMIC DNA]</scope>
    <source>
        <strain evidence="1 2">DSM 25797</strain>
    </source>
</reference>
<organism evidence="1 2">
    <name type="scientific">Frederiksenia canicola</name>
    <dbReference type="NCBI Taxonomy" id="123824"/>
    <lineage>
        <taxon>Bacteria</taxon>
        <taxon>Pseudomonadati</taxon>
        <taxon>Pseudomonadota</taxon>
        <taxon>Gammaproteobacteria</taxon>
        <taxon>Pasteurellales</taxon>
        <taxon>Pasteurellaceae</taxon>
        <taxon>Frederiksenia</taxon>
    </lineage>
</organism>
<keyword evidence="2" id="KW-1185">Reference proteome</keyword>
<dbReference type="EMBL" id="RKQT01000002">
    <property type="protein sequence ID" value="RPE93750.1"/>
    <property type="molecule type" value="Genomic_DNA"/>
</dbReference>
<name>A0ABX9XQI8_9PAST</name>
<sequence>MEKLRNKTPICETSKQHRNSRFNALKHGGYATTLYQLPPTERAELLNQKQAQRNLLKR</sequence>
<accession>A0ABX9XQI8</accession>
<proteinExistence type="predicted"/>
<dbReference type="RefSeq" id="WP_165894240.1">
    <property type="nucleotide sequence ID" value="NZ_CP015029.1"/>
</dbReference>
<comment type="caution">
    <text evidence="1">The sequence shown here is derived from an EMBL/GenBank/DDBJ whole genome shotgun (WGS) entry which is preliminary data.</text>
</comment>
<protein>
    <submittedName>
        <fullName evidence="1">Uncharacterized protein</fullName>
    </submittedName>
</protein>
<gene>
    <name evidence="1" type="ORF">EDC49_1263</name>
</gene>
<evidence type="ECO:0000313" key="1">
    <source>
        <dbReference type="EMBL" id="RPE93750.1"/>
    </source>
</evidence>
<evidence type="ECO:0000313" key="2">
    <source>
        <dbReference type="Proteomes" id="UP000276901"/>
    </source>
</evidence>
<dbReference type="Proteomes" id="UP000276901">
    <property type="component" value="Unassembled WGS sequence"/>
</dbReference>